<name>A0A8S5SHL4_9CAUD</name>
<protein>
    <submittedName>
        <fullName evidence="1">Uncharacterized protein</fullName>
    </submittedName>
</protein>
<evidence type="ECO:0000313" key="1">
    <source>
        <dbReference type="EMBL" id="DAF50493.1"/>
    </source>
</evidence>
<organism evidence="1">
    <name type="scientific">Myoviridae sp. ctuIn11</name>
    <dbReference type="NCBI Taxonomy" id="2827715"/>
    <lineage>
        <taxon>Viruses</taxon>
        <taxon>Duplodnaviria</taxon>
        <taxon>Heunggongvirae</taxon>
        <taxon>Uroviricota</taxon>
        <taxon>Caudoviricetes</taxon>
    </lineage>
</organism>
<proteinExistence type="predicted"/>
<accession>A0A8S5SHL4</accession>
<sequence>MSRRARFAAFSPCRMQPLVHTGLCGRRMGIHPSCQ</sequence>
<dbReference type="EMBL" id="BK032596">
    <property type="protein sequence ID" value="DAF50493.1"/>
    <property type="molecule type" value="Genomic_DNA"/>
</dbReference>
<reference evidence="1" key="1">
    <citation type="journal article" date="2021" name="Proc. Natl. Acad. Sci. U.S.A.">
        <title>A Catalog of Tens of Thousands of Viruses from Human Metagenomes Reveals Hidden Associations with Chronic Diseases.</title>
        <authorList>
            <person name="Tisza M.J."/>
            <person name="Buck C.B."/>
        </authorList>
    </citation>
    <scope>NUCLEOTIDE SEQUENCE</scope>
    <source>
        <strain evidence="1">CtuIn11</strain>
    </source>
</reference>